<dbReference type="SUPFAM" id="SSF69742">
    <property type="entry name" value="Glutamyl tRNA-reductase catalytic, N-terminal domain"/>
    <property type="match status" value="1"/>
</dbReference>
<evidence type="ECO:0000256" key="1">
    <source>
        <dbReference type="ARBA" id="ARBA00005059"/>
    </source>
</evidence>
<comment type="similarity">
    <text evidence="2 8 13">Belongs to the glutamyl-tRNA reductase family.</text>
</comment>
<dbReference type="GO" id="GO:0008883">
    <property type="term" value="F:glutamyl-tRNA reductase activity"/>
    <property type="evidence" value="ECO:0007669"/>
    <property type="project" value="UniProtKB-UniRule"/>
</dbReference>
<organism evidence="17 18">
    <name type="scientific">Wansuia hejianensis</name>
    <dbReference type="NCBI Taxonomy" id="2763667"/>
    <lineage>
        <taxon>Bacteria</taxon>
        <taxon>Bacillati</taxon>
        <taxon>Bacillota</taxon>
        <taxon>Clostridia</taxon>
        <taxon>Lachnospirales</taxon>
        <taxon>Lachnospiraceae</taxon>
        <taxon>Wansuia</taxon>
    </lineage>
</organism>
<dbReference type="InterPro" id="IPR036291">
    <property type="entry name" value="NAD(P)-bd_dom_sf"/>
</dbReference>
<evidence type="ECO:0000256" key="6">
    <source>
        <dbReference type="ARBA" id="ARBA00023244"/>
    </source>
</evidence>
<evidence type="ECO:0000256" key="5">
    <source>
        <dbReference type="ARBA" id="ARBA00023002"/>
    </source>
</evidence>
<evidence type="ECO:0000256" key="12">
    <source>
        <dbReference type="PIRSR" id="PIRSR000445-4"/>
    </source>
</evidence>
<dbReference type="Proteomes" id="UP000515860">
    <property type="component" value="Chromosome"/>
</dbReference>
<dbReference type="GO" id="GO:0019353">
    <property type="term" value="P:protoporphyrinogen IX biosynthetic process from glutamate"/>
    <property type="evidence" value="ECO:0007669"/>
    <property type="project" value="TreeGrafter"/>
</dbReference>
<dbReference type="UniPathway" id="UPA00251">
    <property type="reaction ID" value="UER00316"/>
</dbReference>
<evidence type="ECO:0000256" key="7">
    <source>
        <dbReference type="ARBA" id="ARBA00047464"/>
    </source>
</evidence>
<comment type="domain">
    <text evidence="8">Possesses an unusual extended V-shaped dimeric structure with each monomer consisting of three distinct domains arranged along a curved 'spinal' alpha-helix. The N-terminal catalytic domain specifically recognizes the glutamate moiety of the substrate. The second domain is the NADPH-binding domain, and the third C-terminal domain is responsible for dimerization.</text>
</comment>
<evidence type="ECO:0000256" key="2">
    <source>
        <dbReference type="ARBA" id="ARBA00005916"/>
    </source>
</evidence>
<feature type="domain" description="Quinate/shikimate 5-dehydrogenase/glutamyl-tRNA reductase" evidence="15">
    <location>
        <begin position="176"/>
        <end position="297"/>
    </location>
</feature>
<evidence type="ECO:0000256" key="3">
    <source>
        <dbReference type="ARBA" id="ARBA00012970"/>
    </source>
</evidence>
<comment type="function">
    <text evidence="8">Catalyzes the NADPH-dependent reduction of glutamyl-tRNA(Glu) to glutamate 1-semialdehyde (GSA).</text>
</comment>
<comment type="pathway">
    <text evidence="1 8 13">Porphyrin-containing compound metabolism; protoporphyrin-IX biosynthesis; 5-aminolevulinate from L-glutamyl-tRNA(Glu): step 1/2.</text>
</comment>
<dbReference type="RefSeq" id="WP_249329229.1">
    <property type="nucleotide sequence ID" value="NZ_CP060635.1"/>
</dbReference>
<dbReference type="CDD" id="cd05213">
    <property type="entry name" value="NAD_bind_Glutamyl_tRNA_reduct"/>
    <property type="match status" value="1"/>
</dbReference>
<dbReference type="InterPro" id="IPR036343">
    <property type="entry name" value="GluRdtase_N_sf"/>
</dbReference>
<dbReference type="EMBL" id="CP060635">
    <property type="protein sequence ID" value="QNM09456.1"/>
    <property type="molecule type" value="Genomic_DNA"/>
</dbReference>
<dbReference type="Pfam" id="PF00745">
    <property type="entry name" value="GlutR_dimer"/>
    <property type="match status" value="1"/>
</dbReference>
<evidence type="ECO:0000256" key="13">
    <source>
        <dbReference type="RuleBase" id="RU000584"/>
    </source>
</evidence>
<dbReference type="InterPro" id="IPR036453">
    <property type="entry name" value="GluRdtase_dimer_dom_sf"/>
</dbReference>
<evidence type="ECO:0000256" key="4">
    <source>
        <dbReference type="ARBA" id="ARBA00022857"/>
    </source>
</evidence>
<evidence type="ECO:0000313" key="18">
    <source>
        <dbReference type="Proteomes" id="UP000515860"/>
    </source>
</evidence>
<evidence type="ECO:0000259" key="14">
    <source>
        <dbReference type="Pfam" id="PF00745"/>
    </source>
</evidence>
<dbReference type="Gene3D" id="3.40.50.720">
    <property type="entry name" value="NAD(P)-binding Rossmann-like Domain"/>
    <property type="match status" value="1"/>
</dbReference>
<feature type="binding site" evidence="8 10">
    <location>
        <begin position="49"/>
        <end position="52"/>
    </location>
    <ligand>
        <name>substrate</name>
    </ligand>
</feature>
<dbReference type="InterPro" id="IPR006151">
    <property type="entry name" value="Shikm_DH/Glu-tRNA_Rdtase"/>
</dbReference>
<feature type="site" description="Important for activity" evidence="8 12">
    <location>
        <position position="97"/>
    </location>
</feature>
<feature type="binding site" evidence="8 10">
    <location>
        <position position="107"/>
    </location>
    <ligand>
        <name>substrate</name>
    </ligand>
</feature>
<evidence type="ECO:0000256" key="9">
    <source>
        <dbReference type="PIRSR" id="PIRSR000445-1"/>
    </source>
</evidence>
<feature type="domain" description="Glutamyl-tRNA reductase N-terminal" evidence="16">
    <location>
        <begin position="6"/>
        <end position="153"/>
    </location>
</feature>
<name>A0A7G9GF74_9FIRM</name>
<dbReference type="AlphaFoldDB" id="A0A7G9GF74"/>
<dbReference type="PIRSF" id="PIRSF000445">
    <property type="entry name" value="4pyrrol_synth_GluRdtase"/>
    <property type="match status" value="1"/>
</dbReference>
<comment type="catalytic activity">
    <reaction evidence="7 8 13">
        <text>(S)-4-amino-5-oxopentanoate + tRNA(Glu) + NADP(+) = L-glutamyl-tRNA(Glu) + NADPH + H(+)</text>
        <dbReference type="Rhea" id="RHEA:12344"/>
        <dbReference type="Rhea" id="RHEA-COMP:9663"/>
        <dbReference type="Rhea" id="RHEA-COMP:9680"/>
        <dbReference type="ChEBI" id="CHEBI:15378"/>
        <dbReference type="ChEBI" id="CHEBI:57501"/>
        <dbReference type="ChEBI" id="CHEBI:57783"/>
        <dbReference type="ChEBI" id="CHEBI:58349"/>
        <dbReference type="ChEBI" id="CHEBI:78442"/>
        <dbReference type="ChEBI" id="CHEBI:78520"/>
        <dbReference type="EC" id="1.2.1.70"/>
    </reaction>
</comment>
<protein>
    <recommendedName>
        <fullName evidence="3 8">Glutamyl-tRNA reductase</fullName>
        <shortName evidence="8">GluTR</shortName>
        <ecNumber evidence="3 8">1.2.1.70</ecNumber>
    </recommendedName>
</protein>
<proteinExistence type="inferred from homology"/>
<dbReference type="NCBIfam" id="TIGR01035">
    <property type="entry name" value="hemA"/>
    <property type="match status" value="1"/>
</dbReference>
<evidence type="ECO:0000259" key="16">
    <source>
        <dbReference type="Pfam" id="PF05201"/>
    </source>
</evidence>
<dbReference type="SUPFAM" id="SSF69075">
    <property type="entry name" value="Glutamyl tRNA-reductase dimerization domain"/>
    <property type="match status" value="1"/>
</dbReference>
<keyword evidence="5 8" id="KW-0560">Oxidoreductase</keyword>
<reference evidence="17 18" key="1">
    <citation type="submission" date="2020-08" db="EMBL/GenBank/DDBJ databases">
        <authorList>
            <person name="Liu C."/>
            <person name="Sun Q."/>
        </authorList>
    </citation>
    <scope>NUCLEOTIDE SEQUENCE [LARGE SCALE GENOMIC DNA]</scope>
    <source>
        <strain evidence="17 18">NSJ-29</strain>
    </source>
</reference>
<dbReference type="Pfam" id="PF05201">
    <property type="entry name" value="GlutR_N"/>
    <property type="match status" value="1"/>
</dbReference>
<dbReference type="Gene3D" id="3.30.460.30">
    <property type="entry name" value="Glutamyl-tRNA reductase, N-terminal domain"/>
    <property type="match status" value="1"/>
</dbReference>
<evidence type="ECO:0000313" key="17">
    <source>
        <dbReference type="EMBL" id="QNM09456.1"/>
    </source>
</evidence>
<gene>
    <name evidence="8 17" type="primary">hemA</name>
    <name evidence="17" type="ORF">H9Q79_03980</name>
</gene>
<dbReference type="InterPro" id="IPR015895">
    <property type="entry name" value="4pyrrol_synth_GluRdtase_N"/>
</dbReference>
<keyword evidence="6 8" id="KW-0627">Porphyrin biosynthesis</keyword>
<dbReference type="InterPro" id="IPR015896">
    <property type="entry name" value="4pyrrol_synth_GluRdtase_dimer"/>
</dbReference>
<evidence type="ECO:0000256" key="8">
    <source>
        <dbReference type="HAMAP-Rule" id="MF_00087"/>
    </source>
</evidence>
<evidence type="ECO:0000256" key="11">
    <source>
        <dbReference type="PIRSR" id="PIRSR000445-3"/>
    </source>
</evidence>
<feature type="binding site" evidence="8 10">
    <location>
        <position position="118"/>
    </location>
    <ligand>
        <name>substrate</name>
    </ligand>
</feature>
<feature type="binding site" evidence="8 11">
    <location>
        <begin position="187"/>
        <end position="192"/>
    </location>
    <ligand>
        <name>NADP(+)</name>
        <dbReference type="ChEBI" id="CHEBI:58349"/>
    </ligand>
</feature>
<dbReference type="SUPFAM" id="SSF51735">
    <property type="entry name" value="NAD(P)-binding Rossmann-fold domains"/>
    <property type="match status" value="1"/>
</dbReference>
<keyword evidence="4 8" id="KW-0521">NADP</keyword>
<sequence>MSIRMLGIDHNLAPVDIRAVFSFTKKNAVAAMELLKKEAKVEGCIILSTCNRMELWVSVPEEWEGSLLEELCRIKGVDPTEFAGYFVERAEEEAVSHLFHLTCGLKSMILAEDQIISQVRDAHALAREYYFTDGVLEVLFRKAVTAAKKVKTDVVFTRASETAVDRAVIMLENQGFSLKGKKCMVIGNGEMGKLAAQTLAGKGADVTVTVRQYRSGVVQIPRGCSRIDYGERMELFPRCELVVSATASPNYTLRMELLEQISLEKPVILIDLAVPRDIEPEIGGLPQVTLYDIDDFKSQEDAENADAYEKAEYILKEEMGEFYAWLGGRDLIPRIQMIQQDAVTDLNLRIQKVIRKLPMEGKDQEKLLKSIDTAAGKVVGKMMFGLRDFLEKDSFLECMDGLEKLYETGE</sequence>
<dbReference type="PANTHER" id="PTHR43013:SF1">
    <property type="entry name" value="GLUTAMYL-TRNA REDUCTASE"/>
    <property type="match status" value="1"/>
</dbReference>
<dbReference type="KEGG" id="whj:H9Q79_03980"/>
<dbReference type="HAMAP" id="MF_00087">
    <property type="entry name" value="Glu_tRNA_reductase"/>
    <property type="match status" value="1"/>
</dbReference>
<accession>A0A7G9GF74</accession>
<dbReference type="GO" id="GO:0050661">
    <property type="term" value="F:NADP binding"/>
    <property type="evidence" value="ECO:0007669"/>
    <property type="project" value="InterPro"/>
</dbReference>
<keyword evidence="18" id="KW-1185">Reference proteome</keyword>
<feature type="binding site" evidence="8 10">
    <location>
        <begin position="112"/>
        <end position="114"/>
    </location>
    <ligand>
        <name>substrate</name>
    </ligand>
</feature>
<dbReference type="EC" id="1.2.1.70" evidence="3 8"/>
<comment type="subunit">
    <text evidence="8">Homodimer.</text>
</comment>
<evidence type="ECO:0000256" key="10">
    <source>
        <dbReference type="PIRSR" id="PIRSR000445-2"/>
    </source>
</evidence>
<feature type="domain" description="Tetrapyrrole biosynthesis glutamyl-tRNA reductase dimerisation" evidence="14">
    <location>
        <begin position="310"/>
        <end position="407"/>
    </location>
</feature>
<dbReference type="Pfam" id="PF01488">
    <property type="entry name" value="Shikimate_DH"/>
    <property type="match status" value="1"/>
</dbReference>
<dbReference type="InterPro" id="IPR000343">
    <property type="entry name" value="4pyrrol_synth_GluRdtase"/>
</dbReference>
<dbReference type="PANTHER" id="PTHR43013">
    <property type="entry name" value="GLUTAMYL-TRNA REDUCTASE"/>
    <property type="match status" value="1"/>
</dbReference>
<evidence type="ECO:0000259" key="15">
    <source>
        <dbReference type="Pfam" id="PF01488"/>
    </source>
</evidence>
<feature type="active site" description="Nucleophile" evidence="8 9">
    <location>
        <position position="50"/>
    </location>
</feature>
<dbReference type="FunFam" id="3.30.460.30:FF:000001">
    <property type="entry name" value="Glutamyl-tRNA reductase"/>
    <property type="match status" value="1"/>
</dbReference>
<comment type="miscellaneous">
    <text evidence="8">During catalysis, the active site Cys acts as a nucleophile attacking the alpha-carbonyl group of tRNA-bound glutamate with the formation of a thioester intermediate between enzyme and glutamate, and the concomitant release of tRNA(Glu). The thioester intermediate is finally reduced by direct hydride transfer from NADPH, to form the product GSA.</text>
</comment>